<gene>
    <name evidence="9" type="ORF">KI387_044189</name>
</gene>
<dbReference type="CDD" id="cd01647">
    <property type="entry name" value="RT_LTR"/>
    <property type="match status" value="1"/>
</dbReference>
<dbReference type="Gene3D" id="2.40.70.10">
    <property type="entry name" value="Acid Proteases"/>
    <property type="match status" value="1"/>
</dbReference>
<dbReference type="InterPro" id="IPR000477">
    <property type="entry name" value="RT_dom"/>
</dbReference>
<sequence length="944" mass="107286">MKQLTQAPVKMSLFDLIQSSPQHRQALIDNLRHIAVNSDKPQPYELVVGLNRPSTTISFEDSEIPPLSSEDLEAPLFITVQIDNTTLKRVMIDSGAALNVISSHTFEQLKLPKNVVSPPPFALRSFNDQLAVTLGTVVLPIRVGKKLVHELFYIVEGQFHYNMILGRSWIRAMHCVPSTLHRCLKYQYEGKIYTHPGDPFPSAQCDMTTRSAPLKENTSSPDGASSSSIPATKLPDLQNLEETLQRFSLGELPLFSFDAHLNPSEYGRPDKQPEYQPGLGRIVTIGLPNQQTNFIYGGLDTPHYRPDSPPRTKPYLTGFDYLQNPTFAKTYLYRCAWKDFGLGKYEQGPLAYKTNNWSASIPLIFPEIVGDDSPTINTIHCADDDSILTYLGAEDSYLPKTIPFDTSTLLNEATVDLNIGTFEDPRIIKVGQTLNPQELGDFTTFLSNHRQAFAWSYEDMPGLDPDIVVHNIVTLPNIKPVKQKLRKMHPRVALLVKEELQRLLSANFIQPIDYPQWVSNVVPVTTATGKIRICTNFRDLNLACPKDDFPLPNIDQLVDLTAGHEMLSLMDGFSGYNQILITLEDQHKTSFITPWGTFCYRVMPFGLKNAGATYQRAMTYIFHDLLHKTMEDYVDDLLGKSKRRQDHLFILAPLFERLIRFCLRLNPAKCVFGVLTGKLLGFIISIRGIEVDPAKIKAILEMPPPSNLKQLRSLQGRLQSVRRFISQLSDRCQPFHHLLRKNVHFEWDEHCQKAFDDLKAYLLSPPVLTPPREGEPFYLYISVTDHALGAMISHRDTCGKEQAVYYISRTLHEYETRYSEAEKLCCALFFATSNLRHYLLNHKTYIVTSVNPLKTIHANPYHNDRITCWLMLMTEFDLEFIPQKSIKGQVIADQLADAPLPDTQDPLAQFPDEYIQQIYFGLSPFKVKLFFDGSKCQQGEVRVL</sequence>
<dbReference type="PANTHER" id="PTHR37984">
    <property type="entry name" value="PROTEIN CBG26694"/>
    <property type="match status" value="1"/>
</dbReference>
<feature type="region of interest" description="Disordered" evidence="6">
    <location>
        <begin position="212"/>
        <end position="232"/>
    </location>
</feature>
<organism evidence="9 10">
    <name type="scientific">Taxus chinensis</name>
    <name type="common">Chinese yew</name>
    <name type="synonym">Taxus wallichiana var. chinensis</name>
    <dbReference type="NCBI Taxonomy" id="29808"/>
    <lineage>
        <taxon>Eukaryota</taxon>
        <taxon>Viridiplantae</taxon>
        <taxon>Streptophyta</taxon>
        <taxon>Embryophyta</taxon>
        <taxon>Tracheophyta</taxon>
        <taxon>Spermatophyta</taxon>
        <taxon>Pinopsida</taxon>
        <taxon>Pinidae</taxon>
        <taxon>Conifers II</taxon>
        <taxon>Cupressales</taxon>
        <taxon>Taxaceae</taxon>
        <taxon>Taxus</taxon>
    </lineage>
</organism>
<keyword evidence="4" id="KW-0255">Endonuclease</keyword>
<evidence type="ECO:0000256" key="1">
    <source>
        <dbReference type="ARBA" id="ARBA00022679"/>
    </source>
</evidence>
<dbReference type="Pfam" id="PF17919">
    <property type="entry name" value="RT_RNaseH_2"/>
    <property type="match status" value="1"/>
</dbReference>
<dbReference type="GO" id="GO:0016779">
    <property type="term" value="F:nucleotidyltransferase activity"/>
    <property type="evidence" value="ECO:0007669"/>
    <property type="project" value="UniProtKB-KW"/>
</dbReference>
<keyword evidence="2" id="KW-0548">Nucleotidyltransferase</keyword>
<dbReference type="SUPFAM" id="SSF50630">
    <property type="entry name" value="Acid proteases"/>
    <property type="match status" value="1"/>
</dbReference>
<evidence type="ECO:0000256" key="2">
    <source>
        <dbReference type="ARBA" id="ARBA00022695"/>
    </source>
</evidence>
<evidence type="ECO:0000259" key="8">
    <source>
        <dbReference type="Pfam" id="PF17919"/>
    </source>
</evidence>
<evidence type="ECO:0008006" key="11">
    <source>
        <dbReference type="Google" id="ProtNLM"/>
    </source>
</evidence>
<feature type="domain" description="Reverse transcriptase" evidence="7">
    <location>
        <begin position="528"/>
        <end position="684"/>
    </location>
</feature>
<dbReference type="Gene3D" id="3.30.70.270">
    <property type="match status" value="2"/>
</dbReference>
<dbReference type="OMA" id="YCANINF"/>
<evidence type="ECO:0000313" key="10">
    <source>
        <dbReference type="Proteomes" id="UP000824469"/>
    </source>
</evidence>
<dbReference type="Pfam" id="PF00078">
    <property type="entry name" value="RVT_1"/>
    <property type="match status" value="1"/>
</dbReference>
<name>A0AA38FVL3_TAXCH</name>
<dbReference type="CDD" id="cd09274">
    <property type="entry name" value="RNase_HI_RT_Ty3"/>
    <property type="match status" value="1"/>
</dbReference>
<dbReference type="CDD" id="cd00303">
    <property type="entry name" value="retropepsin_like"/>
    <property type="match status" value="1"/>
</dbReference>
<accession>A0AA38FVL3</accession>
<evidence type="ECO:0000313" key="9">
    <source>
        <dbReference type="EMBL" id="KAH9310244.1"/>
    </source>
</evidence>
<dbReference type="SUPFAM" id="SSF56672">
    <property type="entry name" value="DNA/RNA polymerases"/>
    <property type="match status" value="1"/>
</dbReference>
<proteinExistence type="predicted"/>
<dbReference type="InterPro" id="IPR021109">
    <property type="entry name" value="Peptidase_aspartic_dom_sf"/>
</dbReference>
<dbReference type="InterPro" id="IPR050951">
    <property type="entry name" value="Retrovirus_Pol_polyprotein"/>
</dbReference>
<dbReference type="GO" id="GO:0004519">
    <property type="term" value="F:endonuclease activity"/>
    <property type="evidence" value="ECO:0007669"/>
    <property type="project" value="UniProtKB-KW"/>
</dbReference>
<dbReference type="PANTHER" id="PTHR37984:SF5">
    <property type="entry name" value="PROTEIN NYNRIN-LIKE"/>
    <property type="match status" value="1"/>
</dbReference>
<evidence type="ECO:0000256" key="4">
    <source>
        <dbReference type="ARBA" id="ARBA00022759"/>
    </source>
</evidence>
<keyword evidence="10" id="KW-1185">Reference proteome</keyword>
<dbReference type="InterPro" id="IPR043128">
    <property type="entry name" value="Rev_trsase/Diguanyl_cyclase"/>
</dbReference>
<evidence type="ECO:0000256" key="6">
    <source>
        <dbReference type="SAM" id="MobiDB-lite"/>
    </source>
</evidence>
<dbReference type="Gene3D" id="3.10.10.10">
    <property type="entry name" value="HIV Type 1 Reverse Transcriptase, subunit A, domain 1"/>
    <property type="match status" value="1"/>
</dbReference>
<dbReference type="FunFam" id="3.30.70.270:FF:000020">
    <property type="entry name" value="Transposon Tf2-6 polyprotein-like Protein"/>
    <property type="match status" value="1"/>
</dbReference>
<keyword evidence="3" id="KW-0540">Nuclease</keyword>
<evidence type="ECO:0000259" key="7">
    <source>
        <dbReference type="Pfam" id="PF00078"/>
    </source>
</evidence>
<dbReference type="InterPro" id="IPR041577">
    <property type="entry name" value="RT_RNaseH_2"/>
</dbReference>
<dbReference type="EMBL" id="JAHRHJ020000007">
    <property type="protein sequence ID" value="KAH9310244.1"/>
    <property type="molecule type" value="Genomic_DNA"/>
</dbReference>
<keyword evidence="5" id="KW-0511">Multifunctional enzyme</keyword>
<dbReference type="Proteomes" id="UP000824469">
    <property type="component" value="Unassembled WGS sequence"/>
</dbReference>
<keyword evidence="4" id="KW-0378">Hydrolase</keyword>
<comment type="caution">
    <text evidence="9">The sequence shown here is derived from an EMBL/GenBank/DDBJ whole genome shotgun (WGS) entry which is preliminary data.</text>
</comment>
<evidence type="ECO:0000256" key="3">
    <source>
        <dbReference type="ARBA" id="ARBA00022722"/>
    </source>
</evidence>
<protein>
    <recommendedName>
        <fullName evidence="11">Reverse transcriptase</fullName>
    </recommendedName>
</protein>
<feature type="domain" description="Reverse transcriptase/retrotransposon-derived protein RNase H-like" evidence="8">
    <location>
        <begin position="747"/>
        <end position="845"/>
    </location>
</feature>
<feature type="compositionally biased region" description="Low complexity" evidence="6">
    <location>
        <begin position="219"/>
        <end position="228"/>
    </location>
</feature>
<keyword evidence="1" id="KW-0808">Transferase</keyword>
<dbReference type="AlphaFoldDB" id="A0AA38FVL3"/>
<evidence type="ECO:0000256" key="5">
    <source>
        <dbReference type="ARBA" id="ARBA00023268"/>
    </source>
</evidence>
<dbReference type="InterPro" id="IPR043502">
    <property type="entry name" value="DNA/RNA_pol_sf"/>
</dbReference>
<reference evidence="9 10" key="1">
    <citation type="journal article" date="2021" name="Nat. Plants">
        <title>The Taxus genome provides insights into paclitaxel biosynthesis.</title>
        <authorList>
            <person name="Xiong X."/>
            <person name="Gou J."/>
            <person name="Liao Q."/>
            <person name="Li Y."/>
            <person name="Zhou Q."/>
            <person name="Bi G."/>
            <person name="Li C."/>
            <person name="Du R."/>
            <person name="Wang X."/>
            <person name="Sun T."/>
            <person name="Guo L."/>
            <person name="Liang H."/>
            <person name="Lu P."/>
            <person name="Wu Y."/>
            <person name="Zhang Z."/>
            <person name="Ro D.K."/>
            <person name="Shang Y."/>
            <person name="Huang S."/>
            <person name="Yan J."/>
        </authorList>
    </citation>
    <scope>NUCLEOTIDE SEQUENCE [LARGE SCALE GENOMIC DNA]</scope>
    <source>
        <strain evidence="9">Ta-2019</strain>
    </source>
</reference>